<reference evidence="2 3" key="1">
    <citation type="journal article" date="2011" name="BMC Genomics">
        <title>Genomic insights into an obligate epibiotic bacterial predator: Micavibrio aeruginosavorus ARL-13.</title>
        <authorList>
            <person name="Wang Z."/>
            <person name="Kadouri D."/>
            <person name="Wu M."/>
        </authorList>
    </citation>
    <scope>NUCLEOTIDE SEQUENCE [LARGE SCALE GENOMIC DNA]</scope>
    <source>
        <strain evidence="2 3">ARL-13</strain>
    </source>
</reference>
<evidence type="ECO:0000313" key="3">
    <source>
        <dbReference type="Proteomes" id="UP000009286"/>
    </source>
</evidence>
<gene>
    <name evidence="2" type="ordered locus">MICA_1153</name>
</gene>
<keyword evidence="1" id="KW-0812">Transmembrane</keyword>
<keyword evidence="1" id="KW-1133">Transmembrane helix</keyword>
<evidence type="ECO:0000313" key="2">
    <source>
        <dbReference type="EMBL" id="AEP09478.1"/>
    </source>
</evidence>
<dbReference type="GO" id="GO:0008961">
    <property type="term" value="F:phosphatidylglycerol-prolipoprotein diacylglyceryl transferase activity"/>
    <property type="evidence" value="ECO:0007669"/>
    <property type="project" value="InterPro"/>
</dbReference>
<dbReference type="HOGENOM" id="CLU_2479831_0_0_5"/>
<proteinExistence type="predicted"/>
<keyword evidence="3" id="KW-1185">Reference proteome</keyword>
<evidence type="ECO:0000256" key="1">
    <source>
        <dbReference type="SAM" id="Phobius"/>
    </source>
</evidence>
<feature type="transmembrane region" description="Helical" evidence="1">
    <location>
        <begin position="6"/>
        <end position="24"/>
    </location>
</feature>
<protein>
    <submittedName>
        <fullName evidence="2">Putative membrane protein</fullName>
    </submittedName>
</protein>
<dbReference type="InterPro" id="IPR001640">
    <property type="entry name" value="Lgt"/>
</dbReference>
<keyword evidence="1" id="KW-0472">Membrane</keyword>
<dbReference type="STRING" id="856793.MICA_1153"/>
<organism evidence="2 3">
    <name type="scientific">Micavibrio aeruginosavorus (strain ARL-13)</name>
    <dbReference type="NCBI Taxonomy" id="856793"/>
    <lineage>
        <taxon>Bacteria</taxon>
        <taxon>Pseudomonadati</taxon>
        <taxon>Bdellovibrionota</taxon>
        <taxon>Bdellovibrionia</taxon>
        <taxon>Bdellovibrionales</taxon>
        <taxon>Pseudobdellovibrionaceae</taxon>
        <taxon>Micavibrio</taxon>
    </lineage>
</organism>
<accession>G2KPH8</accession>
<sequence length="87" mass="10292">MQIYESLSMVAFVAFVLLALKYSPNLIIKKGFYFCVGFYATQRFAWEFFKPYEPIIGPLNTFQYLCIAIVTYSVFMVRRETRVYRTA</sequence>
<feature type="transmembrane region" description="Helical" evidence="1">
    <location>
        <begin position="55"/>
        <end position="75"/>
    </location>
</feature>
<dbReference type="Proteomes" id="UP000009286">
    <property type="component" value="Chromosome"/>
</dbReference>
<dbReference type="eggNOG" id="COG0682">
    <property type="taxonomic scope" value="Bacteria"/>
</dbReference>
<dbReference type="KEGG" id="mai:MICA_1153"/>
<dbReference type="AlphaFoldDB" id="G2KPH8"/>
<name>G2KPH8_MICAA</name>
<dbReference type="EMBL" id="CP002382">
    <property type="protein sequence ID" value="AEP09478.1"/>
    <property type="molecule type" value="Genomic_DNA"/>
</dbReference>
<dbReference type="GO" id="GO:0042158">
    <property type="term" value="P:lipoprotein biosynthetic process"/>
    <property type="evidence" value="ECO:0007669"/>
    <property type="project" value="InterPro"/>
</dbReference>
<dbReference type="GO" id="GO:0005886">
    <property type="term" value="C:plasma membrane"/>
    <property type="evidence" value="ECO:0007669"/>
    <property type="project" value="InterPro"/>
</dbReference>
<dbReference type="Pfam" id="PF01790">
    <property type="entry name" value="LGT"/>
    <property type="match status" value="1"/>
</dbReference>